<dbReference type="GO" id="GO:0016787">
    <property type="term" value="F:hydrolase activity"/>
    <property type="evidence" value="ECO:0007669"/>
    <property type="project" value="UniProtKB-KW"/>
</dbReference>
<evidence type="ECO:0000313" key="6">
    <source>
        <dbReference type="EMBL" id="MQY44417.1"/>
    </source>
</evidence>
<evidence type="ECO:0000256" key="1">
    <source>
        <dbReference type="ARBA" id="ARBA00022723"/>
    </source>
</evidence>
<comment type="similarity">
    <text evidence="4">Belongs to the cyclic nucleotide phosphodiesterase class-III family.</text>
</comment>
<keyword evidence="7" id="KW-1185">Reference proteome</keyword>
<dbReference type="Pfam" id="PF00149">
    <property type="entry name" value="Metallophos"/>
    <property type="match status" value="1"/>
</dbReference>
<dbReference type="GO" id="GO:0046872">
    <property type="term" value="F:metal ion binding"/>
    <property type="evidence" value="ECO:0007669"/>
    <property type="project" value="UniProtKB-KW"/>
</dbReference>
<keyword evidence="2" id="KW-0378">Hydrolase</keyword>
<dbReference type="Gene3D" id="3.60.21.10">
    <property type="match status" value="1"/>
</dbReference>
<evidence type="ECO:0000313" key="7">
    <source>
        <dbReference type="Proteomes" id="UP000436694"/>
    </source>
</evidence>
<accession>A0A844AWZ6</accession>
<keyword evidence="1" id="KW-0479">Metal-binding</keyword>
<gene>
    <name evidence="6" type="ORF">GG681_17375</name>
</gene>
<evidence type="ECO:0000256" key="3">
    <source>
        <dbReference type="ARBA" id="ARBA00023004"/>
    </source>
</evidence>
<feature type="domain" description="Calcineurin-like phosphoesterase" evidence="5">
    <location>
        <begin position="1"/>
        <end position="196"/>
    </location>
</feature>
<evidence type="ECO:0000259" key="5">
    <source>
        <dbReference type="Pfam" id="PF00149"/>
    </source>
</evidence>
<evidence type="ECO:0000256" key="4">
    <source>
        <dbReference type="ARBA" id="ARBA00025742"/>
    </source>
</evidence>
<reference evidence="6 7" key="1">
    <citation type="submission" date="2019-10" db="EMBL/GenBank/DDBJ databases">
        <title>Epibacterium sp. nov., isolated from seawater.</title>
        <authorList>
            <person name="Zhang X."/>
            <person name="Li N."/>
        </authorList>
    </citation>
    <scope>NUCLEOTIDE SEQUENCE [LARGE SCALE GENOMIC DNA]</scope>
    <source>
        <strain evidence="6 7">SM1969</strain>
    </source>
</reference>
<dbReference type="InterPro" id="IPR004843">
    <property type="entry name" value="Calcineurin-like_PHP"/>
</dbReference>
<dbReference type="PANTHER" id="PTHR42988:SF2">
    <property type="entry name" value="CYCLIC NUCLEOTIDE PHOSPHODIESTERASE CBUA0032-RELATED"/>
    <property type="match status" value="1"/>
</dbReference>
<evidence type="ECO:0000256" key="2">
    <source>
        <dbReference type="ARBA" id="ARBA00022801"/>
    </source>
</evidence>
<keyword evidence="3" id="KW-0408">Iron</keyword>
<comment type="caution">
    <text evidence="6">The sequence shown here is derived from an EMBL/GenBank/DDBJ whole genome shotgun (WGS) entry which is preliminary data.</text>
</comment>
<organism evidence="6 7">
    <name type="scientific">Tritonibacter aquimaris</name>
    <dbReference type="NCBI Taxonomy" id="2663379"/>
    <lineage>
        <taxon>Bacteria</taxon>
        <taxon>Pseudomonadati</taxon>
        <taxon>Pseudomonadota</taxon>
        <taxon>Alphaproteobacteria</taxon>
        <taxon>Rhodobacterales</taxon>
        <taxon>Paracoccaceae</taxon>
        <taxon>Tritonibacter</taxon>
    </lineage>
</organism>
<dbReference type="EMBL" id="WIXK01000016">
    <property type="protein sequence ID" value="MQY44417.1"/>
    <property type="molecule type" value="Genomic_DNA"/>
</dbReference>
<protein>
    <submittedName>
        <fullName evidence="6">Phosphodiesterase</fullName>
    </submittedName>
</protein>
<dbReference type="RefSeq" id="WP_153549309.1">
    <property type="nucleotide sequence ID" value="NZ_WIXK01000016.1"/>
</dbReference>
<sequence>MKFIHISDIHLTAPGAPAGAVDPLARFKLALADVAENHADAARVIITGDLTHWGEVATYQLLKEVLEDFPLPVRLLLGNHDNRANFCSVFPDHPVDENGYVNHAEDVDAVRFIYLDTLGERTHAGHFGADRRAWLENELTSCTRARIFLHHNPMSVALPAEDPIAVIAEDQIELHALLRQYADRIDYFHFGHVHTPVHGVFEGIPFAAVPSTGNQTIPDLSEPKWLKGGALDPAYFVVLAEGRNTLMHQIPFAFSGEVGLFGIEWEDALEVKD</sequence>
<dbReference type="SUPFAM" id="SSF56300">
    <property type="entry name" value="Metallo-dependent phosphatases"/>
    <property type="match status" value="1"/>
</dbReference>
<dbReference type="InterPro" id="IPR050884">
    <property type="entry name" value="CNP_phosphodiesterase-III"/>
</dbReference>
<dbReference type="AlphaFoldDB" id="A0A844AWZ6"/>
<dbReference type="Proteomes" id="UP000436694">
    <property type="component" value="Unassembled WGS sequence"/>
</dbReference>
<proteinExistence type="inferred from homology"/>
<name>A0A844AWZ6_9RHOB</name>
<dbReference type="PANTHER" id="PTHR42988">
    <property type="entry name" value="PHOSPHOHYDROLASE"/>
    <property type="match status" value="1"/>
</dbReference>
<dbReference type="InterPro" id="IPR029052">
    <property type="entry name" value="Metallo-depent_PP-like"/>
</dbReference>